<dbReference type="EMBL" id="CP052909">
    <property type="protein sequence ID" value="QNJ96714.1"/>
    <property type="molecule type" value="Genomic_DNA"/>
</dbReference>
<sequence>MKITAFTICANNYLAHAKTLAISFKRFHPEVEFVIAILDKPDSTIQYDMLGADTIIWVHELFPDMVDTLKDTYSIAELCTVVKPQLFQYFFKIGFEAVLYIDPDIKVYSHFDEVISSLENSEVVLTPHICSPTGEVGHPLDKDIMRTGIYNLGFLALKKSEATQLFVKWWDKRVQKYGFHDLKKGYFFDQIWLGFAPAFIDRVHIERHLGYNMANWNLHERHLLSHANSYTVNTTEVPLRFFHFSHFKIEQLPVIASYNENFDLNNRPDIAPVFNEYKEDLLKNGYNTLKQLLYHFGKKPESPKPKSFKKKMQSSRPYRSLRYIKRALKVLIYG</sequence>
<reference evidence="1 2" key="1">
    <citation type="submission" date="2020-04" db="EMBL/GenBank/DDBJ databases">
        <title>Genome sequence of Altibacter aquimarinus strain ALE3EI.</title>
        <authorList>
            <person name="Oh H.-M."/>
            <person name="Jang D."/>
        </authorList>
    </citation>
    <scope>NUCLEOTIDE SEQUENCE [LARGE SCALE GENOMIC DNA]</scope>
    <source>
        <strain evidence="1 2">ALE3EI</strain>
    </source>
</reference>
<evidence type="ECO:0000313" key="1">
    <source>
        <dbReference type="EMBL" id="QNJ96714.1"/>
    </source>
</evidence>
<dbReference type="GO" id="GO:0016740">
    <property type="term" value="F:transferase activity"/>
    <property type="evidence" value="ECO:0007669"/>
    <property type="project" value="UniProtKB-KW"/>
</dbReference>
<dbReference type="SUPFAM" id="SSF53448">
    <property type="entry name" value="Nucleotide-diphospho-sugar transferases"/>
    <property type="match status" value="1"/>
</dbReference>
<proteinExistence type="predicted"/>
<keyword evidence="2" id="KW-1185">Reference proteome</keyword>
<name>A0A7G8PQU8_9FLAO</name>
<evidence type="ECO:0000313" key="2">
    <source>
        <dbReference type="Proteomes" id="UP000515514"/>
    </source>
</evidence>
<dbReference type="Proteomes" id="UP000515514">
    <property type="component" value="Chromosome"/>
</dbReference>
<keyword evidence="1" id="KW-0808">Transferase</keyword>
<dbReference type="RefSeq" id="WP_186989810.1">
    <property type="nucleotide sequence ID" value="NZ_CP052909.1"/>
</dbReference>
<dbReference type="Gene3D" id="3.90.550.10">
    <property type="entry name" value="Spore Coat Polysaccharide Biosynthesis Protein SpsA, Chain A"/>
    <property type="match status" value="1"/>
</dbReference>
<dbReference type="KEGG" id="alti:ALE3EI_0123"/>
<organism evidence="1 2">
    <name type="scientific">Constantimarinum furrinae</name>
    <dbReference type="NCBI Taxonomy" id="2562285"/>
    <lineage>
        <taxon>Bacteria</taxon>
        <taxon>Pseudomonadati</taxon>
        <taxon>Bacteroidota</taxon>
        <taxon>Flavobacteriia</taxon>
        <taxon>Flavobacteriales</taxon>
        <taxon>Flavobacteriaceae</taxon>
        <taxon>Altibacter/Constantimarinum group</taxon>
        <taxon>Constantimarinum</taxon>
    </lineage>
</organism>
<dbReference type="AlphaFoldDB" id="A0A7G8PQU8"/>
<protein>
    <submittedName>
        <fullName evidence="1">Glycosyl transferase group 1</fullName>
    </submittedName>
</protein>
<accession>A0A7G8PQU8</accession>
<dbReference type="InterPro" id="IPR029044">
    <property type="entry name" value="Nucleotide-diphossugar_trans"/>
</dbReference>
<gene>
    <name evidence="1" type="ORF">ALE3EI_0123</name>
</gene>